<dbReference type="InterPro" id="IPR001611">
    <property type="entry name" value="Leu-rich_rpt"/>
</dbReference>
<dbReference type="SUPFAM" id="SSF52058">
    <property type="entry name" value="L domain-like"/>
    <property type="match status" value="1"/>
</dbReference>
<evidence type="ECO:0000256" key="2">
    <source>
        <dbReference type="ARBA" id="ARBA00022737"/>
    </source>
</evidence>
<dbReference type="PANTHER" id="PTHR46652">
    <property type="entry name" value="LEUCINE-RICH REPEAT AND IQ DOMAIN-CONTAINING PROTEIN 1-RELATED"/>
    <property type="match status" value="1"/>
</dbReference>
<dbReference type="PANTHER" id="PTHR46652:SF3">
    <property type="entry name" value="LEUCINE-RICH REPEAT-CONTAINING PROTEIN 9"/>
    <property type="match status" value="1"/>
</dbReference>
<keyword evidence="4" id="KW-1185">Reference proteome</keyword>
<dbReference type="Pfam" id="PF13855">
    <property type="entry name" value="LRR_8"/>
    <property type="match status" value="1"/>
</dbReference>
<dbReference type="EMBL" id="BAABLX010000007">
    <property type="protein sequence ID" value="GAA4934868.1"/>
    <property type="molecule type" value="Genomic_DNA"/>
</dbReference>
<evidence type="ECO:0000313" key="3">
    <source>
        <dbReference type="EMBL" id="GAA4934868.1"/>
    </source>
</evidence>
<dbReference type="Gene3D" id="3.80.10.10">
    <property type="entry name" value="Ribonuclease Inhibitor"/>
    <property type="match status" value="1"/>
</dbReference>
<dbReference type="InterPro" id="IPR032675">
    <property type="entry name" value="LRR_dom_sf"/>
</dbReference>
<dbReference type="RefSeq" id="WP_345418008.1">
    <property type="nucleotide sequence ID" value="NZ_AP031496.1"/>
</dbReference>
<evidence type="ECO:0000256" key="1">
    <source>
        <dbReference type="ARBA" id="ARBA00022614"/>
    </source>
</evidence>
<protein>
    <recommendedName>
        <fullName evidence="5">Leucine-rich repeat domain-containing protein</fullName>
    </recommendedName>
</protein>
<keyword evidence="2" id="KW-0677">Repeat</keyword>
<accession>A0AAV3TZ51</accession>
<sequence length="170" mass="18433">MPAKISFSTGLAATIALAGCQDYRVSLNDRPVYQPPGMVRDIQAQDPALNACIAQWISDQNITQHRQLNALNCSHAGISDITGLNQFTGLQQVNLADNQIQSIEGLLGLSQITRLDLSGNNLTQLQTLLNLPRLEWVDLRGNKGVRCDEVGQMTAGGDVEVEAPNHCNAR</sequence>
<comment type="caution">
    <text evidence="3">The sequence shown here is derived from an EMBL/GenBank/DDBJ whole genome shotgun (WGS) entry which is preliminary data.</text>
</comment>
<dbReference type="PROSITE" id="PS51257">
    <property type="entry name" value="PROKAR_LIPOPROTEIN"/>
    <property type="match status" value="1"/>
</dbReference>
<dbReference type="PROSITE" id="PS51450">
    <property type="entry name" value="LRR"/>
    <property type="match status" value="2"/>
</dbReference>
<evidence type="ECO:0000313" key="4">
    <source>
        <dbReference type="Proteomes" id="UP001409585"/>
    </source>
</evidence>
<name>A0AAV3TZ51_9ALTE</name>
<dbReference type="InterPro" id="IPR050836">
    <property type="entry name" value="SDS22/Internalin_LRR"/>
</dbReference>
<reference evidence="4" key="1">
    <citation type="journal article" date="2019" name="Int. J. Syst. Evol. Microbiol.">
        <title>The Global Catalogue of Microorganisms (GCM) 10K type strain sequencing project: providing services to taxonomists for standard genome sequencing and annotation.</title>
        <authorList>
            <consortium name="The Broad Institute Genomics Platform"/>
            <consortium name="The Broad Institute Genome Sequencing Center for Infectious Disease"/>
            <person name="Wu L."/>
            <person name="Ma J."/>
        </authorList>
    </citation>
    <scope>NUCLEOTIDE SEQUENCE [LARGE SCALE GENOMIC DNA]</scope>
    <source>
        <strain evidence="4">JCM 19134</strain>
    </source>
</reference>
<proteinExistence type="predicted"/>
<dbReference type="Proteomes" id="UP001409585">
    <property type="component" value="Unassembled WGS sequence"/>
</dbReference>
<organism evidence="3 4">
    <name type="scientific">Halioxenophilus aromaticivorans</name>
    <dbReference type="NCBI Taxonomy" id="1306992"/>
    <lineage>
        <taxon>Bacteria</taxon>
        <taxon>Pseudomonadati</taxon>
        <taxon>Pseudomonadota</taxon>
        <taxon>Gammaproteobacteria</taxon>
        <taxon>Alteromonadales</taxon>
        <taxon>Alteromonadaceae</taxon>
        <taxon>Halioxenophilus</taxon>
    </lineage>
</organism>
<evidence type="ECO:0008006" key="5">
    <source>
        <dbReference type="Google" id="ProtNLM"/>
    </source>
</evidence>
<keyword evidence="1" id="KW-0433">Leucine-rich repeat</keyword>
<gene>
    <name evidence="3" type="ORF">GCM10025791_09990</name>
</gene>
<dbReference type="AlphaFoldDB" id="A0AAV3TZ51"/>